<comment type="pathway">
    <text evidence="1">Lipid metabolism.</text>
</comment>
<feature type="domain" description="Thiolase N-terminal" evidence="6">
    <location>
        <begin position="5"/>
        <end position="260"/>
    </location>
</feature>
<evidence type="ECO:0000313" key="8">
    <source>
        <dbReference type="EMBL" id="MEN2986680.1"/>
    </source>
</evidence>
<accession>A0ABU9YD15</accession>
<dbReference type="PROSITE" id="PS00737">
    <property type="entry name" value="THIOLASE_2"/>
    <property type="match status" value="1"/>
</dbReference>
<dbReference type="InterPro" id="IPR020617">
    <property type="entry name" value="Thiolase_C"/>
</dbReference>
<dbReference type="EMBL" id="JBBKTW010000001">
    <property type="protein sequence ID" value="MEN2986680.1"/>
    <property type="molecule type" value="Genomic_DNA"/>
</dbReference>
<dbReference type="GO" id="GO:0016746">
    <property type="term" value="F:acyltransferase activity"/>
    <property type="evidence" value="ECO:0007669"/>
    <property type="project" value="UniProtKB-KW"/>
</dbReference>
<dbReference type="InterPro" id="IPR050215">
    <property type="entry name" value="Thiolase-like_sf_Thiolase"/>
</dbReference>
<dbReference type="InterPro" id="IPR016039">
    <property type="entry name" value="Thiolase-like"/>
</dbReference>
<name>A0ABU9YD15_9PROT</name>
<keyword evidence="3 5" id="KW-0808">Transferase</keyword>
<comment type="similarity">
    <text evidence="2 5">Belongs to the thiolase-like superfamily. Thiolase family.</text>
</comment>
<dbReference type="InterPro" id="IPR002155">
    <property type="entry name" value="Thiolase"/>
</dbReference>
<feature type="domain" description="Thiolase C-terminal" evidence="7">
    <location>
        <begin position="269"/>
        <end position="389"/>
    </location>
</feature>
<evidence type="ECO:0000256" key="5">
    <source>
        <dbReference type="RuleBase" id="RU003557"/>
    </source>
</evidence>
<comment type="caution">
    <text evidence="8">The sequence shown here is derived from an EMBL/GenBank/DDBJ whole genome shotgun (WGS) entry which is preliminary data.</text>
</comment>
<dbReference type="EC" id="2.3.1.-" evidence="8"/>
<evidence type="ECO:0000256" key="1">
    <source>
        <dbReference type="ARBA" id="ARBA00005189"/>
    </source>
</evidence>
<dbReference type="CDD" id="cd00751">
    <property type="entry name" value="thiolase"/>
    <property type="match status" value="1"/>
</dbReference>
<keyword evidence="4 5" id="KW-0012">Acyltransferase</keyword>
<dbReference type="RefSeq" id="WP_345936534.1">
    <property type="nucleotide sequence ID" value="NZ_JBBKTW010000001.1"/>
</dbReference>
<protein>
    <submittedName>
        <fullName evidence="8">Thiolase family protein</fullName>
        <ecNumber evidence="8">2.3.1.-</ecNumber>
    </submittedName>
</protein>
<dbReference type="InterPro" id="IPR020615">
    <property type="entry name" value="Thiolase_acyl_enz_int_AS"/>
</dbReference>
<proteinExistence type="inferred from homology"/>
<dbReference type="PANTHER" id="PTHR43853:SF21">
    <property type="entry name" value="STEROID 3-KETOACYL-COA THIOLASE"/>
    <property type="match status" value="1"/>
</dbReference>
<evidence type="ECO:0000259" key="6">
    <source>
        <dbReference type="Pfam" id="PF00108"/>
    </source>
</evidence>
<evidence type="ECO:0000313" key="9">
    <source>
        <dbReference type="Proteomes" id="UP001413721"/>
    </source>
</evidence>
<dbReference type="PIRSF" id="PIRSF000429">
    <property type="entry name" value="Ac-CoA_Ac_transf"/>
    <property type="match status" value="1"/>
</dbReference>
<evidence type="ECO:0000256" key="4">
    <source>
        <dbReference type="ARBA" id="ARBA00023315"/>
    </source>
</evidence>
<dbReference type="PANTHER" id="PTHR43853">
    <property type="entry name" value="3-KETOACYL-COA THIOLASE, PEROXISOMAL"/>
    <property type="match status" value="1"/>
</dbReference>
<dbReference type="SUPFAM" id="SSF53901">
    <property type="entry name" value="Thiolase-like"/>
    <property type="match status" value="2"/>
</dbReference>
<organism evidence="8 9">
    <name type="scientific">Tistrella arctica</name>
    <dbReference type="NCBI Taxonomy" id="3133430"/>
    <lineage>
        <taxon>Bacteria</taxon>
        <taxon>Pseudomonadati</taxon>
        <taxon>Pseudomonadota</taxon>
        <taxon>Alphaproteobacteria</taxon>
        <taxon>Geminicoccales</taxon>
        <taxon>Geminicoccaceae</taxon>
        <taxon>Tistrella</taxon>
    </lineage>
</organism>
<evidence type="ECO:0000256" key="3">
    <source>
        <dbReference type="ARBA" id="ARBA00022679"/>
    </source>
</evidence>
<dbReference type="Pfam" id="PF02803">
    <property type="entry name" value="Thiolase_C"/>
    <property type="match status" value="1"/>
</dbReference>
<dbReference type="NCBIfam" id="TIGR01930">
    <property type="entry name" value="AcCoA-C-Actrans"/>
    <property type="match status" value="1"/>
</dbReference>
<reference evidence="8 9" key="1">
    <citation type="submission" date="2024-03" db="EMBL/GenBank/DDBJ databases">
        <title>High-quality draft genome sequencing of Tistrella sp. BH-R2-4.</title>
        <authorList>
            <person name="Dong C."/>
        </authorList>
    </citation>
    <scope>NUCLEOTIDE SEQUENCE [LARGE SCALE GENOMIC DNA]</scope>
    <source>
        <strain evidence="8 9">BH-R2-4</strain>
    </source>
</reference>
<gene>
    <name evidence="8" type="ORF">WG926_00075</name>
</gene>
<sequence length="391" mass="40103">MTSTVIAGYVRTPFHFARKGALAGTRPDDLAATAIRALIDRARLDPALIEDVIMGCAYPEAEQGANIARLALLLAGLPQSIGGMTVNRFCGSSMSAVHIAHGQIATGAGEAFICAGVESMSRVPQGGFNHSPNPRFRSPARPDTSLPDADLMIDAHITMGETAENVAAQYRVPRAEQEKLALASQRKAAAARAEGRLADEIVPVATPDGVVVDSDGCLRPQTTLEALAGLKPAFRPDGTVTAGTASPLTDGAAAVLVTSEAFAIRHSLPILARVRATAIAGCPPEIMGIGPVPATRKALARAGLTVADIDVVEINEAFGSQALACIRALEIPEAIVNIDGGAIAIGHPLGATGARITGKAAQLLKRTGGRYALATQCIGGGQGIATILEAV</sequence>
<evidence type="ECO:0000256" key="2">
    <source>
        <dbReference type="ARBA" id="ARBA00010982"/>
    </source>
</evidence>
<dbReference type="InterPro" id="IPR020613">
    <property type="entry name" value="Thiolase_CS"/>
</dbReference>
<dbReference type="Pfam" id="PF00108">
    <property type="entry name" value="Thiolase_N"/>
    <property type="match status" value="1"/>
</dbReference>
<dbReference type="PROSITE" id="PS00098">
    <property type="entry name" value="THIOLASE_1"/>
    <property type="match status" value="1"/>
</dbReference>
<evidence type="ECO:0000259" key="7">
    <source>
        <dbReference type="Pfam" id="PF02803"/>
    </source>
</evidence>
<dbReference type="Gene3D" id="3.40.47.10">
    <property type="match status" value="1"/>
</dbReference>
<dbReference type="InterPro" id="IPR020616">
    <property type="entry name" value="Thiolase_N"/>
</dbReference>
<keyword evidence="9" id="KW-1185">Reference proteome</keyword>
<dbReference type="Proteomes" id="UP001413721">
    <property type="component" value="Unassembled WGS sequence"/>
</dbReference>